<reference evidence="6 8" key="1">
    <citation type="submission" date="2017-11" db="EMBL/GenBank/DDBJ databases">
        <title>The genome of Rhizophagus clarus HR1 reveals common genetic basis of auxotrophy among arbuscular mycorrhizal fungi.</title>
        <authorList>
            <person name="Kobayashi Y."/>
        </authorList>
    </citation>
    <scope>NUCLEOTIDE SEQUENCE [LARGE SCALE GENOMIC DNA]</scope>
    <source>
        <strain evidence="6 8">HR1</strain>
    </source>
</reference>
<dbReference type="GO" id="GO:0004674">
    <property type="term" value="F:protein serine/threonine kinase activity"/>
    <property type="evidence" value="ECO:0007669"/>
    <property type="project" value="TreeGrafter"/>
</dbReference>
<dbReference type="InterPro" id="IPR011009">
    <property type="entry name" value="Kinase-like_dom_sf"/>
</dbReference>
<evidence type="ECO:0000256" key="2">
    <source>
        <dbReference type="ARBA" id="ARBA00022741"/>
    </source>
</evidence>
<dbReference type="Gene3D" id="1.10.510.10">
    <property type="entry name" value="Transferase(Phosphotransferase) domain 1"/>
    <property type="match status" value="1"/>
</dbReference>
<sequence>MYNQMQNESSYEDDDKLEICKECNRASLYCKSRYFKRNFKNWTSNNKQIDKFIQDTQLSAHRDYEESDALRWITYDKFHNIEYIAKGGFGKVYRANWIDENLIDKNKVVALKSLNNSKNVTSEFMSEVIFHHKVCKGFVDFNIIKFYGITQDPETKNYMMVLDYAENGNLRNYLNKINVKLSLKNKINDLWCIAFGLKHIHNNELIHRDLHIGNILHTGGSGIYITDLGLCKPADCNISKNLYGVLPYVAPEILRGQNYTKAADIYSFGIIMYEVISELPPYYDVAHDENLALKICKGFRPRFNIKVPLLIVRLIKRCLDANSSNRPTAEEIDEILFQWWYPYEDSSELDEQIKKADEINNKLSINNLRSTNLGLSYETHTEATYTSRLLSFNNLPSPKNSDDYYDQDDNIISLKFSESLQIDISWLKINESDHINDEFR</sequence>
<feature type="domain" description="Protein kinase" evidence="5">
    <location>
        <begin position="78"/>
        <end position="341"/>
    </location>
</feature>
<keyword evidence="8" id="KW-1185">Reference proteome</keyword>
<comment type="caution">
    <text evidence="6">The sequence shown here is derived from an EMBL/GenBank/DDBJ whole genome shotgun (WGS) entry which is preliminary data.</text>
</comment>
<gene>
    <name evidence="7" type="ORF">RCL2_002922900</name>
    <name evidence="6" type="ORF">RclHR1_04330015</name>
</gene>
<keyword evidence="1" id="KW-0808">Transferase</keyword>
<dbReference type="Proteomes" id="UP000615446">
    <property type="component" value="Unassembled WGS sequence"/>
</dbReference>
<proteinExistence type="predicted"/>
<accession>A0A2Z6SAM3</accession>
<evidence type="ECO:0000313" key="8">
    <source>
        <dbReference type="Proteomes" id="UP000247702"/>
    </source>
</evidence>
<dbReference type="EMBL" id="BLAL01000315">
    <property type="protein sequence ID" value="GET02862.1"/>
    <property type="molecule type" value="Genomic_DNA"/>
</dbReference>
<evidence type="ECO:0000313" key="7">
    <source>
        <dbReference type="EMBL" id="GET02862.1"/>
    </source>
</evidence>
<dbReference type="PANTHER" id="PTHR44329">
    <property type="entry name" value="SERINE/THREONINE-PROTEIN KINASE TNNI3K-RELATED"/>
    <property type="match status" value="1"/>
</dbReference>
<evidence type="ECO:0000256" key="4">
    <source>
        <dbReference type="ARBA" id="ARBA00022840"/>
    </source>
</evidence>
<keyword evidence="2" id="KW-0547">Nucleotide-binding</keyword>
<evidence type="ECO:0000256" key="1">
    <source>
        <dbReference type="ARBA" id="ARBA00022679"/>
    </source>
</evidence>
<dbReference type="PROSITE" id="PS50011">
    <property type="entry name" value="PROTEIN_KINASE_DOM"/>
    <property type="match status" value="1"/>
</dbReference>
<keyword evidence="4" id="KW-0067">ATP-binding</keyword>
<dbReference type="EMBL" id="BEXD01003702">
    <property type="protein sequence ID" value="GBC01797.1"/>
    <property type="molecule type" value="Genomic_DNA"/>
</dbReference>
<dbReference type="GO" id="GO:0005524">
    <property type="term" value="F:ATP binding"/>
    <property type="evidence" value="ECO:0007669"/>
    <property type="project" value="UniProtKB-KW"/>
</dbReference>
<dbReference type="InterPro" id="IPR000719">
    <property type="entry name" value="Prot_kinase_dom"/>
</dbReference>
<dbReference type="PANTHER" id="PTHR44329:SF288">
    <property type="entry name" value="MITOGEN-ACTIVATED PROTEIN KINASE KINASE KINASE 20"/>
    <property type="match status" value="1"/>
</dbReference>
<protein>
    <submittedName>
        <fullName evidence="7">Kinase-like domain-containing protein</fullName>
    </submittedName>
</protein>
<evidence type="ECO:0000313" key="6">
    <source>
        <dbReference type="EMBL" id="GBC01797.1"/>
    </source>
</evidence>
<organism evidence="6 8">
    <name type="scientific">Rhizophagus clarus</name>
    <dbReference type="NCBI Taxonomy" id="94130"/>
    <lineage>
        <taxon>Eukaryota</taxon>
        <taxon>Fungi</taxon>
        <taxon>Fungi incertae sedis</taxon>
        <taxon>Mucoromycota</taxon>
        <taxon>Glomeromycotina</taxon>
        <taxon>Glomeromycetes</taxon>
        <taxon>Glomerales</taxon>
        <taxon>Glomeraceae</taxon>
        <taxon>Rhizophagus</taxon>
    </lineage>
</organism>
<dbReference type="InterPro" id="IPR051681">
    <property type="entry name" value="Ser/Thr_Kinases-Pseudokinases"/>
</dbReference>
<dbReference type="Proteomes" id="UP000247702">
    <property type="component" value="Unassembled WGS sequence"/>
</dbReference>
<dbReference type="OrthoDB" id="6718656at2759"/>
<dbReference type="SUPFAM" id="SSF56112">
    <property type="entry name" value="Protein kinase-like (PK-like)"/>
    <property type="match status" value="1"/>
</dbReference>
<dbReference type="PRINTS" id="PR00109">
    <property type="entry name" value="TYRKINASE"/>
</dbReference>
<name>A0A2Z6SAM3_9GLOM</name>
<dbReference type="AlphaFoldDB" id="A0A2Z6SAM3"/>
<dbReference type="InterPro" id="IPR001245">
    <property type="entry name" value="Ser-Thr/Tyr_kinase_cat_dom"/>
</dbReference>
<evidence type="ECO:0000259" key="5">
    <source>
        <dbReference type="PROSITE" id="PS50011"/>
    </source>
</evidence>
<keyword evidence="3 7" id="KW-0418">Kinase</keyword>
<dbReference type="Pfam" id="PF07714">
    <property type="entry name" value="PK_Tyr_Ser-Thr"/>
    <property type="match status" value="1"/>
</dbReference>
<evidence type="ECO:0000256" key="3">
    <source>
        <dbReference type="ARBA" id="ARBA00022777"/>
    </source>
</evidence>
<reference evidence="7" key="2">
    <citation type="submission" date="2019-10" db="EMBL/GenBank/DDBJ databases">
        <title>Conservation and host-specific expression of non-tandemly repeated heterogenous ribosome RNA gene in arbuscular mycorrhizal fungi.</title>
        <authorList>
            <person name="Maeda T."/>
            <person name="Kobayashi Y."/>
            <person name="Nakagawa T."/>
            <person name="Ezawa T."/>
            <person name="Yamaguchi K."/>
            <person name="Bino T."/>
            <person name="Nishimoto Y."/>
            <person name="Shigenobu S."/>
            <person name="Kawaguchi M."/>
        </authorList>
    </citation>
    <scope>NUCLEOTIDE SEQUENCE</scope>
    <source>
        <strain evidence="7">HR1</strain>
    </source>
</reference>